<dbReference type="PANTHER" id="PTHR10302">
    <property type="entry name" value="SINGLE-STRANDED DNA-BINDING PROTEIN"/>
    <property type="match status" value="1"/>
</dbReference>
<comment type="subunit">
    <text evidence="2">Homotetramer.</text>
</comment>
<dbReference type="PIRSF" id="PIRSF002070">
    <property type="entry name" value="SSB"/>
    <property type="match status" value="1"/>
</dbReference>
<dbReference type="GO" id="GO:0009295">
    <property type="term" value="C:nucleoid"/>
    <property type="evidence" value="ECO:0007669"/>
    <property type="project" value="TreeGrafter"/>
</dbReference>
<evidence type="ECO:0000256" key="3">
    <source>
        <dbReference type="PIRNR" id="PIRNR002070"/>
    </source>
</evidence>
<dbReference type="PROSITE" id="PS50935">
    <property type="entry name" value="SSB"/>
    <property type="match status" value="1"/>
</dbReference>
<evidence type="ECO:0000256" key="1">
    <source>
        <dbReference type="ARBA" id="ARBA00023125"/>
    </source>
</evidence>
<evidence type="ECO:0000256" key="4">
    <source>
        <dbReference type="SAM" id="MobiDB-lite"/>
    </source>
</evidence>
<dbReference type="AlphaFoldDB" id="A0A523S499"/>
<dbReference type="Pfam" id="PF00436">
    <property type="entry name" value="SSB"/>
    <property type="match status" value="1"/>
</dbReference>
<reference evidence="5 6" key="1">
    <citation type="submission" date="2019-03" db="EMBL/GenBank/DDBJ databases">
        <title>Metabolic potential of uncultured bacteria and archaea associated with petroleum seepage in deep-sea sediments.</title>
        <authorList>
            <person name="Dong X."/>
            <person name="Hubert C."/>
        </authorList>
    </citation>
    <scope>NUCLEOTIDE SEQUENCE [LARGE SCALE GENOMIC DNA]</scope>
    <source>
        <strain evidence="5">E44_bin7</strain>
    </source>
</reference>
<comment type="caution">
    <text evidence="2">Lacks conserved residue(s) required for the propagation of feature annotation.</text>
</comment>
<dbReference type="GO" id="GO:0006260">
    <property type="term" value="P:DNA replication"/>
    <property type="evidence" value="ECO:0007669"/>
    <property type="project" value="InterPro"/>
</dbReference>
<dbReference type="InterPro" id="IPR012340">
    <property type="entry name" value="NA-bd_OB-fold"/>
</dbReference>
<feature type="compositionally biased region" description="Basic and acidic residues" evidence="4">
    <location>
        <begin position="133"/>
        <end position="147"/>
    </location>
</feature>
<feature type="compositionally biased region" description="Basic and acidic residues" evidence="4">
    <location>
        <begin position="114"/>
        <end position="126"/>
    </location>
</feature>
<gene>
    <name evidence="5" type="ORF">E3J84_00890</name>
</gene>
<feature type="region of interest" description="Disordered" evidence="4">
    <location>
        <begin position="107"/>
        <end position="147"/>
    </location>
</feature>
<dbReference type="CDD" id="cd04496">
    <property type="entry name" value="SSB_OBF"/>
    <property type="match status" value="1"/>
</dbReference>
<proteinExistence type="inferred from homology"/>
<dbReference type="InterPro" id="IPR000424">
    <property type="entry name" value="Primosome_PriB/ssb"/>
</dbReference>
<dbReference type="InterPro" id="IPR011344">
    <property type="entry name" value="ssDNA-bd"/>
</dbReference>
<dbReference type="NCBIfam" id="TIGR00621">
    <property type="entry name" value="ssb"/>
    <property type="match status" value="1"/>
</dbReference>
<dbReference type="EMBL" id="SOKJ01000046">
    <property type="protein sequence ID" value="TET12854.1"/>
    <property type="molecule type" value="Genomic_DNA"/>
</dbReference>
<keyword evidence="1 2" id="KW-0238">DNA-binding</keyword>
<evidence type="ECO:0000313" key="5">
    <source>
        <dbReference type="EMBL" id="TET12854.1"/>
    </source>
</evidence>
<evidence type="ECO:0000313" key="6">
    <source>
        <dbReference type="Proteomes" id="UP000316360"/>
    </source>
</evidence>
<evidence type="ECO:0000256" key="2">
    <source>
        <dbReference type="HAMAP-Rule" id="MF_00984"/>
    </source>
</evidence>
<dbReference type="SUPFAM" id="SSF50249">
    <property type="entry name" value="Nucleic acid-binding proteins"/>
    <property type="match status" value="1"/>
</dbReference>
<dbReference type="PANTHER" id="PTHR10302:SF27">
    <property type="entry name" value="SINGLE-STRANDED DNA-BINDING PROTEIN"/>
    <property type="match status" value="1"/>
</dbReference>
<sequence length="147" mass="16941">MNRIILIGNLTRDPELRYTPEGTPVASFTVAVNRSFVNREGEREADFIPVVVWRKRAETCTEYLMKGSQVAIDGRLQVRTYEDKDGIRRWVTEVVAQRVEFLQRLKKQPSPEVPEEKVENEIDKVPSPEPEEPSSKPEEKDDVPFGE</sequence>
<protein>
    <recommendedName>
        <fullName evidence="2 3">Single-stranded DNA-binding protein</fullName>
        <shortName evidence="2">SSB</shortName>
    </recommendedName>
</protein>
<comment type="caution">
    <text evidence="5">The sequence shown here is derived from an EMBL/GenBank/DDBJ whole genome shotgun (WGS) entry which is preliminary data.</text>
</comment>
<name>A0A523S499_UNCAE</name>
<dbReference type="HAMAP" id="MF_00984">
    <property type="entry name" value="SSB"/>
    <property type="match status" value="1"/>
</dbReference>
<dbReference type="GO" id="GO:0003697">
    <property type="term" value="F:single-stranded DNA binding"/>
    <property type="evidence" value="ECO:0007669"/>
    <property type="project" value="UniProtKB-UniRule"/>
</dbReference>
<accession>A0A523S499</accession>
<dbReference type="Gene3D" id="2.40.50.140">
    <property type="entry name" value="Nucleic acid-binding proteins"/>
    <property type="match status" value="1"/>
</dbReference>
<organism evidence="5 6">
    <name type="scientific">Aerophobetes bacterium</name>
    <dbReference type="NCBI Taxonomy" id="2030807"/>
    <lineage>
        <taxon>Bacteria</taxon>
        <taxon>Candidatus Aerophobota</taxon>
    </lineage>
</organism>
<dbReference type="Proteomes" id="UP000316360">
    <property type="component" value="Unassembled WGS sequence"/>
</dbReference>